<dbReference type="Proteomes" id="UP000799423">
    <property type="component" value="Unassembled WGS sequence"/>
</dbReference>
<name>A0A6A7ASC3_9PLEO</name>
<evidence type="ECO:0000313" key="1">
    <source>
        <dbReference type="EMBL" id="KAF2845624.1"/>
    </source>
</evidence>
<gene>
    <name evidence="1" type="ORF">T440DRAFT_407504</name>
</gene>
<dbReference type="AlphaFoldDB" id="A0A6A7ASC3"/>
<evidence type="ECO:0000313" key="2">
    <source>
        <dbReference type="Proteomes" id="UP000799423"/>
    </source>
</evidence>
<dbReference type="EMBL" id="MU006344">
    <property type="protein sequence ID" value="KAF2845624.1"/>
    <property type="molecule type" value="Genomic_DNA"/>
</dbReference>
<reference evidence="1" key="1">
    <citation type="submission" date="2020-01" db="EMBL/GenBank/DDBJ databases">
        <authorList>
            <consortium name="DOE Joint Genome Institute"/>
            <person name="Haridas S."/>
            <person name="Albert R."/>
            <person name="Binder M."/>
            <person name="Bloem J."/>
            <person name="Labutti K."/>
            <person name="Salamov A."/>
            <person name="Andreopoulos B."/>
            <person name="Baker S.E."/>
            <person name="Barry K."/>
            <person name="Bills G."/>
            <person name="Bluhm B.H."/>
            <person name="Cannon C."/>
            <person name="Castanera R."/>
            <person name="Culley D.E."/>
            <person name="Daum C."/>
            <person name="Ezra D."/>
            <person name="Gonzalez J.B."/>
            <person name="Henrissat B."/>
            <person name="Kuo A."/>
            <person name="Liang C."/>
            <person name="Lipzen A."/>
            <person name="Lutzoni F."/>
            <person name="Magnuson J."/>
            <person name="Mondo S."/>
            <person name="Nolan M."/>
            <person name="Ohm R."/>
            <person name="Pangilinan J."/>
            <person name="Park H.-J."/>
            <person name="Ramirez L."/>
            <person name="Alfaro M."/>
            <person name="Sun H."/>
            <person name="Tritt A."/>
            <person name="Yoshinaga Y."/>
            <person name="Zwiers L.-H."/>
            <person name="Turgeon B.G."/>
            <person name="Goodwin S.B."/>
            <person name="Spatafora J.W."/>
            <person name="Crous P.W."/>
            <person name="Grigoriev I.V."/>
        </authorList>
    </citation>
    <scope>NUCLEOTIDE SEQUENCE</scope>
    <source>
        <strain evidence="1">IPT5</strain>
    </source>
</reference>
<feature type="non-terminal residue" evidence="1">
    <location>
        <position position="1"/>
    </location>
</feature>
<organism evidence="1 2">
    <name type="scientific">Plenodomus tracheiphilus IPT5</name>
    <dbReference type="NCBI Taxonomy" id="1408161"/>
    <lineage>
        <taxon>Eukaryota</taxon>
        <taxon>Fungi</taxon>
        <taxon>Dikarya</taxon>
        <taxon>Ascomycota</taxon>
        <taxon>Pezizomycotina</taxon>
        <taxon>Dothideomycetes</taxon>
        <taxon>Pleosporomycetidae</taxon>
        <taxon>Pleosporales</taxon>
        <taxon>Pleosporineae</taxon>
        <taxon>Leptosphaeriaceae</taxon>
        <taxon>Plenodomus</taxon>
    </lineage>
</organism>
<protein>
    <submittedName>
        <fullName evidence="1">Uncharacterized protein</fullName>
    </submittedName>
</protein>
<accession>A0A6A7ASC3</accession>
<proteinExistence type="predicted"/>
<sequence>NVATRLNARDATCVRRQCERNDFPQAKISICRTSVGVLTRWRRTKSSPRVIASNLNASQTPQPVSQAVILAFRSA</sequence>
<dbReference type="OrthoDB" id="10418489at2759"/>
<keyword evidence="2" id="KW-1185">Reference proteome</keyword>